<dbReference type="OMA" id="CPVPHVY"/>
<dbReference type="InterPro" id="IPR013328">
    <property type="entry name" value="6PGD_dom2"/>
</dbReference>
<organism evidence="10 11">
    <name type="scientific">Setaria viridis</name>
    <name type="common">Green bristlegrass</name>
    <name type="synonym">Setaria italica subsp. viridis</name>
    <dbReference type="NCBI Taxonomy" id="4556"/>
    <lineage>
        <taxon>Eukaryota</taxon>
        <taxon>Viridiplantae</taxon>
        <taxon>Streptophyta</taxon>
        <taxon>Embryophyta</taxon>
        <taxon>Tracheophyta</taxon>
        <taxon>Spermatophyta</taxon>
        <taxon>Magnoliopsida</taxon>
        <taxon>Liliopsida</taxon>
        <taxon>Poales</taxon>
        <taxon>Poaceae</taxon>
        <taxon>PACMAD clade</taxon>
        <taxon>Panicoideae</taxon>
        <taxon>Panicodae</taxon>
        <taxon>Paniceae</taxon>
        <taxon>Cenchrinae</taxon>
        <taxon>Setaria</taxon>
    </lineage>
</organism>
<dbReference type="InterPro" id="IPR002204">
    <property type="entry name" value="3-OH-isobutyrate_DH-rel_CS"/>
</dbReference>
<dbReference type="Gramene" id="TKW23164">
    <property type="protein sequence ID" value="TKW23164"/>
    <property type="gene ID" value="SEVIR_4G275500v2"/>
</dbReference>
<evidence type="ECO:0000256" key="6">
    <source>
        <dbReference type="ARBA" id="ARBA00023027"/>
    </source>
</evidence>
<dbReference type="InterPro" id="IPR006115">
    <property type="entry name" value="6PGDH_NADP-bd"/>
</dbReference>
<dbReference type="SUPFAM" id="SSF51735">
    <property type="entry name" value="NAD(P)-binding Rossmann-fold domains"/>
    <property type="match status" value="1"/>
</dbReference>
<comment type="similarity">
    <text evidence="2">Belongs to the HIBADH-related family. 3-hydroxyisobutyrate dehydrogenase subfamily.</text>
</comment>
<evidence type="ECO:0000313" key="10">
    <source>
        <dbReference type="EMBL" id="TKW23164.1"/>
    </source>
</evidence>
<keyword evidence="6" id="KW-0520">NAD</keyword>
<feature type="domain" description="3-hydroxyisobutyrate dehydrogenase-like NAD-binding" evidence="9">
    <location>
        <begin position="208"/>
        <end position="258"/>
    </location>
</feature>
<dbReference type="InterPro" id="IPR008927">
    <property type="entry name" value="6-PGluconate_DH-like_C_sf"/>
</dbReference>
<dbReference type="Pfam" id="PF03446">
    <property type="entry name" value="NAD_binding_2"/>
    <property type="match status" value="1"/>
</dbReference>
<dbReference type="PROSITE" id="PS00895">
    <property type="entry name" value="3_HYDROXYISOBUT_DH"/>
    <property type="match status" value="1"/>
</dbReference>
<keyword evidence="5" id="KW-0560">Oxidoreductase</keyword>
<reference evidence="10" key="1">
    <citation type="submission" date="2019-03" db="EMBL/GenBank/DDBJ databases">
        <title>WGS assembly of Setaria viridis.</title>
        <authorList>
            <person name="Huang P."/>
            <person name="Jenkins J."/>
            <person name="Grimwood J."/>
            <person name="Barry K."/>
            <person name="Healey A."/>
            <person name="Mamidi S."/>
            <person name="Sreedasyam A."/>
            <person name="Shu S."/>
            <person name="Feldman M."/>
            <person name="Wu J."/>
            <person name="Yu Y."/>
            <person name="Chen C."/>
            <person name="Johnson J."/>
            <person name="Rokhsar D."/>
            <person name="Baxter I."/>
            <person name="Schmutz J."/>
            <person name="Brutnell T."/>
            <person name="Kellogg E."/>
        </authorList>
    </citation>
    <scope>NUCLEOTIDE SEQUENCE [LARGE SCALE GENOMIC DNA]</scope>
</reference>
<dbReference type="Gene3D" id="1.10.1040.10">
    <property type="entry name" value="N-(1-d-carboxylethyl)-l-norvaline Dehydrogenase, domain 2"/>
    <property type="match status" value="1"/>
</dbReference>
<keyword evidence="11" id="KW-1185">Reference proteome</keyword>
<dbReference type="EC" id="1.1.1.31" evidence="3"/>
<evidence type="ECO:0000256" key="7">
    <source>
        <dbReference type="ARBA" id="ARBA00049197"/>
    </source>
</evidence>
<name>A0A4U6V5F1_SETVI</name>
<comment type="catalytic activity">
    <reaction evidence="7">
        <text>3-hydroxy-2-methylpropanoate + NAD(+) = 2-methyl-3-oxopropanoate + NADH + H(+)</text>
        <dbReference type="Rhea" id="RHEA:17681"/>
        <dbReference type="ChEBI" id="CHEBI:11805"/>
        <dbReference type="ChEBI" id="CHEBI:15378"/>
        <dbReference type="ChEBI" id="CHEBI:57540"/>
        <dbReference type="ChEBI" id="CHEBI:57700"/>
        <dbReference type="ChEBI" id="CHEBI:57945"/>
        <dbReference type="EC" id="1.1.1.31"/>
    </reaction>
</comment>
<dbReference type="GO" id="GO:0050661">
    <property type="term" value="F:NADP binding"/>
    <property type="evidence" value="ECO:0007669"/>
    <property type="project" value="InterPro"/>
</dbReference>
<evidence type="ECO:0000313" key="11">
    <source>
        <dbReference type="Proteomes" id="UP000298652"/>
    </source>
</evidence>
<dbReference type="EMBL" id="CM016555">
    <property type="protein sequence ID" value="TKW23164.1"/>
    <property type="molecule type" value="Genomic_DNA"/>
</dbReference>
<evidence type="ECO:0000259" key="8">
    <source>
        <dbReference type="Pfam" id="PF03446"/>
    </source>
</evidence>
<dbReference type="GO" id="GO:0051287">
    <property type="term" value="F:NAD binding"/>
    <property type="evidence" value="ECO:0007669"/>
    <property type="project" value="InterPro"/>
</dbReference>
<dbReference type="Gene3D" id="3.40.50.720">
    <property type="entry name" value="NAD(P)-binding Rossmann-like Domain"/>
    <property type="match status" value="1"/>
</dbReference>
<dbReference type="AlphaFoldDB" id="A0A4U6V5F1"/>
<dbReference type="FunFam" id="3.40.50.720:FF:000119">
    <property type="entry name" value="3-hydroxyisobutyrate dehydrogenase"/>
    <property type="match status" value="1"/>
</dbReference>
<feature type="domain" description="6-phosphogluconate dehydrogenase NADP-binding" evidence="8">
    <location>
        <begin position="34"/>
        <end position="205"/>
    </location>
</feature>
<evidence type="ECO:0000256" key="4">
    <source>
        <dbReference type="ARBA" id="ARBA00022456"/>
    </source>
</evidence>
<sequence length="351" mass="37939">MAGFGWRVGSKVQRWGRSCLRGFSSHAIPSQLENVGFIGLGNMGSHMARNLITAGYKVTVYDTNENSMKKFSDDGIPTKQSPLEVSESSDVVITMLPSSSHVLEVYNGTNGLLGAGSRLGPWLYIDSSTVDPQTSRKISAAISRCHLKENKGYAENPMILDAPVSGGVPAAEAGKLTFMVGGLEEAYLAAKPLLLSMGKRAIYCGGAGNGSAAKICNNMAMAISMLGVSEAFALGQNLGIKASTLTDIFNCSSARCWSRLKIWIWRWPLHLESASNVPWALRHLKFTESSARMAANSRTSHAHSAITMLARMKSDLVAALAIVPHVHQMNKTNKFRCKLCSVVLRHGHMVR</sequence>
<dbReference type="Pfam" id="PF14833">
    <property type="entry name" value="NAD_binding_11"/>
    <property type="match status" value="1"/>
</dbReference>
<protein>
    <recommendedName>
        <fullName evidence="3">3-hydroxyisobutyrate dehydrogenase</fullName>
        <ecNumber evidence="3">1.1.1.31</ecNumber>
    </recommendedName>
</protein>
<dbReference type="InterPro" id="IPR029154">
    <property type="entry name" value="HIBADH-like_NADP-bd"/>
</dbReference>
<evidence type="ECO:0000259" key="9">
    <source>
        <dbReference type="Pfam" id="PF14833"/>
    </source>
</evidence>
<dbReference type="PANTHER" id="PTHR22981:SF7">
    <property type="entry name" value="3-HYDROXYISOBUTYRATE DEHYDROGENASE, MITOCHONDRIAL"/>
    <property type="match status" value="1"/>
</dbReference>
<accession>A0A4U6V5F1</accession>
<evidence type="ECO:0000256" key="5">
    <source>
        <dbReference type="ARBA" id="ARBA00023002"/>
    </source>
</evidence>
<dbReference type="GO" id="GO:0008442">
    <property type="term" value="F:3-hydroxyisobutyrate dehydrogenase activity"/>
    <property type="evidence" value="ECO:0007669"/>
    <property type="project" value="UniProtKB-EC"/>
</dbReference>
<dbReference type="PANTHER" id="PTHR22981">
    <property type="entry name" value="3-HYDROXYISOBUTYRATE DEHYDROGENASE-RELATED"/>
    <property type="match status" value="1"/>
</dbReference>
<comment type="pathway">
    <text evidence="1">Amino-acid degradation; L-valine degradation.</text>
</comment>
<gene>
    <name evidence="10" type="ORF">SEVIR_4G275500v2</name>
</gene>
<dbReference type="Proteomes" id="UP000298652">
    <property type="component" value="Chromosome 4"/>
</dbReference>
<dbReference type="SUPFAM" id="SSF48179">
    <property type="entry name" value="6-phosphogluconate dehydrogenase C-terminal domain-like"/>
    <property type="match status" value="1"/>
</dbReference>
<evidence type="ECO:0000256" key="3">
    <source>
        <dbReference type="ARBA" id="ARBA00012991"/>
    </source>
</evidence>
<evidence type="ECO:0000256" key="1">
    <source>
        <dbReference type="ARBA" id="ARBA00005109"/>
    </source>
</evidence>
<keyword evidence="4" id="KW-0101">Branched-chain amino acid catabolism</keyword>
<dbReference type="GO" id="GO:0006574">
    <property type="term" value="P:L-valine catabolic process"/>
    <property type="evidence" value="ECO:0007669"/>
    <property type="project" value="TreeGrafter"/>
</dbReference>
<evidence type="ECO:0000256" key="2">
    <source>
        <dbReference type="ARBA" id="ARBA00006013"/>
    </source>
</evidence>
<proteinExistence type="inferred from homology"/>
<dbReference type="InterPro" id="IPR036291">
    <property type="entry name" value="NAD(P)-bd_dom_sf"/>
</dbReference>